<dbReference type="PANTHER" id="PTHR30055">
    <property type="entry name" value="HTH-TYPE TRANSCRIPTIONAL REGULATOR RUTR"/>
    <property type="match status" value="1"/>
</dbReference>
<proteinExistence type="predicted"/>
<dbReference type="GO" id="GO:0045892">
    <property type="term" value="P:negative regulation of DNA-templated transcription"/>
    <property type="evidence" value="ECO:0007669"/>
    <property type="project" value="InterPro"/>
</dbReference>
<accession>A0A6J7LXM8</accession>
<evidence type="ECO:0000256" key="3">
    <source>
        <dbReference type="ARBA" id="ARBA00023163"/>
    </source>
</evidence>
<dbReference type="AlphaFoldDB" id="A0A6J7LXM8"/>
<evidence type="ECO:0000256" key="1">
    <source>
        <dbReference type="ARBA" id="ARBA00023015"/>
    </source>
</evidence>
<dbReference type="InterPro" id="IPR036271">
    <property type="entry name" value="Tet_transcr_reg_TetR-rel_C_sf"/>
</dbReference>
<dbReference type="Pfam" id="PF00440">
    <property type="entry name" value="TetR_N"/>
    <property type="match status" value="1"/>
</dbReference>
<dbReference type="InterPro" id="IPR009057">
    <property type="entry name" value="Homeodomain-like_sf"/>
</dbReference>
<dbReference type="InterPro" id="IPR004111">
    <property type="entry name" value="Repressor_TetR_C"/>
</dbReference>
<feature type="domain" description="HTH tetR-type" evidence="4">
    <location>
        <begin position="22"/>
        <end position="82"/>
    </location>
</feature>
<name>A0A6J7LXM8_9ZZZZ</name>
<evidence type="ECO:0000313" key="5">
    <source>
        <dbReference type="EMBL" id="CAB4973087.1"/>
    </source>
</evidence>
<dbReference type="EMBL" id="CAFBNE010000225">
    <property type="protein sequence ID" value="CAB4973087.1"/>
    <property type="molecule type" value="Genomic_DNA"/>
</dbReference>
<gene>
    <name evidence="5" type="ORF">UFOPK3772_03533</name>
</gene>
<dbReference type="Gene3D" id="1.10.10.60">
    <property type="entry name" value="Homeodomain-like"/>
    <property type="match status" value="1"/>
</dbReference>
<dbReference type="GO" id="GO:0003700">
    <property type="term" value="F:DNA-binding transcription factor activity"/>
    <property type="evidence" value="ECO:0007669"/>
    <property type="project" value="TreeGrafter"/>
</dbReference>
<organism evidence="5">
    <name type="scientific">freshwater metagenome</name>
    <dbReference type="NCBI Taxonomy" id="449393"/>
    <lineage>
        <taxon>unclassified sequences</taxon>
        <taxon>metagenomes</taxon>
        <taxon>ecological metagenomes</taxon>
    </lineage>
</organism>
<sequence>MLVHLTGTSLRVVPKTEGARARLNRDVICRAAQELLVAGDAESFSLRALGDHLGVDPTAFYRHFQDKEDLLREVGDRALAPSTKGFVSTDDPADDIRRLCLGVRRALLKNQVALSITSQGPTRHVNELRITEILLDALLRAGLEPKVAALTYHVFIEFTVGSAALDAPLAASAASRRETYQRWRSDYRALPADEYPAISILGPKLYPSSDDVFELGLDALIDRLVIAPKKP</sequence>
<reference evidence="5" key="1">
    <citation type="submission" date="2020-05" db="EMBL/GenBank/DDBJ databases">
        <authorList>
            <person name="Chiriac C."/>
            <person name="Salcher M."/>
            <person name="Ghai R."/>
            <person name="Kavagutti S V."/>
        </authorList>
    </citation>
    <scope>NUCLEOTIDE SEQUENCE</scope>
</reference>
<dbReference type="InterPro" id="IPR001647">
    <property type="entry name" value="HTH_TetR"/>
</dbReference>
<dbReference type="PROSITE" id="PS50977">
    <property type="entry name" value="HTH_TETR_2"/>
    <property type="match status" value="1"/>
</dbReference>
<dbReference type="InterPro" id="IPR050109">
    <property type="entry name" value="HTH-type_TetR-like_transc_reg"/>
</dbReference>
<dbReference type="Gene3D" id="1.10.357.10">
    <property type="entry name" value="Tetracycline Repressor, domain 2"/>
    <property type="match status" value="1"/>
</dbReference>
<keyword evidence="2" id="KW-0238">DNA-binding</keyword>
<dbReference type="SUPFAM" id="SSF48498">
    <property type="entry name" value="Tetracyclin repressor-like, C-terminal domain"/>
    <property type="match status" value="1"/>
</dbReference>
<dbReference type="PANTHER" id="PTHR30055:SF151">
    <property type="entry name" value="TRANSCRIPTIONAL REGULATORY PROTEIN"/>
    <property type="match status" value="1"/>
</dbReference>
<dbReference type="Pfam" id="PF02909">
    <property type="entry name" value="TetR_C_1"/>
    <property type="match status" value="1"/>
</dbReference>
<evidence type="ECO:0000259" key="4">
    <source>
        <dbReference type="PROSITE" id="PS50977"/>
    </source>
</evidence>
<dbReference type="SUPFAM" id="SSF46689">
    <property type="entry name" value="Homeodomain-like"/>
    <property type="match status" value="1"/>
</dbReference>
<dbReference type="GO" id="GO:0000976">
    <property type="term" value="F:transcription cis-regulatory region binding"/>
    <property type="evidence" value="ECO:0007669"/>
    <property type="project" value="TreeGrafter"/>
</dbReference>
<evidence type="ECO:0000256" key="2">
    <source>
        <dbReference type="ARBA" id="ARBA00023125"/>
    </source>
</evidence>
<protein>
    <submittedName>
        <fullName evidence="5">Unannotated protein</fullName>
    </submittedName>
</protein>
<keyword evidence="3" id="KW-0804">Transcription</keyword>
<keyword evidence="1" id="KW-0805">Transcription regulation</keyword>